<dbReference type="Pfam" id="PF01252">
    <property type="entry name" value="Peptidase_A8"/>
    <property type="match status" value="1"/>
</dbReference>
<evidence type="ECO:0000256" key="6">
    <source>
        <dbReference type="ARBA" id="ARBA00022801"/>
    </source>
</evidence>
<sequence length="177" mass="19459">MTWPHRLAYVAAIALAAAGLDQASKWLMLEIVLNPPEPVALTPFLNLRLGFNTGVSFGLFREMLEAWPGLLGLFKFAAGFGLLAWAALAGHRLERIGLSLMAGGAFGNAIDRWRQGAVTDFLDLHWGDWHWPTFNGADIALTLGVVLMLLAALPSRERPRAARKNRSCSRVVSARRR</sequence>
<keyword evidence="12" id="KW-1185">Reference proteome</keyword>
<dbReference type="OrthoDB" id="9810259at2"/>
<keyword evidence="3 9" id="KW-0645">Protease</keyword>
<keyword evidence="4 9" id="KW-0812">Transmembrane</keyword>
<dbReference type="GO" id="GO:0006508">
    <property type="term" value="P:proteolysis"/>
    <property type="evidence" value="ECO:0007669"/>
    <property type="project" value="UniProtKB-KW"/>
</dbReference>
<evidence type="ECO:0000256" key="10">
    <source>
        <dbReference type="RuleBase" id="RU004181"/>
    </source>
</evidence>
<dbReference type="NCBIfam" id="TIGR00077">
    <property type="entry name" value="lspA"/>
    <property type="match status" value="1"/>
</dbReference>
<evidence type="ECO:0000313" key="11">
    <source>
        <dbReference type="EMBL" id="SEL47615.1"/>
    </source>
</evidence>
<reference evidence="12" key="1">
    <citation type="submission" date="2016-10" db="EMBL/GenBank/DDBJ databases">
        <authorList>
            <person name="Varghese N."/>
            <person name="Submissions S."/>
        </authorList>
    </citation>
    <scope>NUCLEOTIDE SEQUENCE [LARGE SCALE GENOMIC DNA]</scope>
    <source>
        <strain evidence="12">LMG 26383,CCUG 61248,R- 45681</strain>
    </source>
</reference>
<gene>
    <name evidence="9" type="primary">lspA</name>
    <name evidence="11" type="ORF">SAMN04515666_1046</name>
</gene>
<comment type="catalytic activity">
    <reaction evidence="9">
        <text>Release of signal peptides from bacterial membrane prolipoproteins. Hydrolyzes -Xaa-Yaa-Zaa-|-(S,diacylglyceryl)Cys-, in which Xaa is hydrophobic (preferably Leu), and Yaa (Ala or Ser) and Zaa (Gly or Ala) have small, neutral side chains.</text>
        <dbReference type="EC" id="3.4.23.36"/>
    </reaction>
</comment>
<dbReference type="EMBL" id="FOAN01000004">
    <property type="protein sequence ID" value="SEL47615.1"/>
    <property type="molecule type" value="Genomic_DNA"/>
</dbReference>
<dbReference type="HAMAP" id="MF_00161">
    <property type="entry name" value="LspA"/>
    <property type="match status" value="1"/>
</dbReference>
<comment type="subcellular location">
    <subcellularLocation>
        <location evidence="9">Cell membrane</location>
        <topology evidence="9">Multi-pass membrane protein</topology>
    </subcellularLocation>
</comment>
<evidence type="ECO:0000256" key="8">
    <source>
        <dbReference type="ARBA" id="ARBA00023136"/>
    </source>
</evidence>
<feature type="transmembrane region" description="Helical" evidence="9">
    <location>
        <begin position="134"/>
        <end position="153"/>
    </location>
</feature>
<feature type="transmembrane region" description="Helical" evidence="9">
    <location>
        <begin position="67"/>
        <end position="88"/>
    </location>
</feature>
<keyword evidence="5 9" id="KW-0064">Aspartyl protease</keyword>
<accession>A0A1H7QJ37</accession>
<feature type="active site" evidence="9">
    <location>
        <position position="120"/>
    </location>
</feature>
<dbReference type="GO" id="GO:0004190">
    <property type="term" value="F:aspartic-type endopeptidase activity"/>
    <property type="evidence" value="ECO:0007669"/>
    <property type="project" value="UniProtKB-UniRule"/>
</dbReference>
<dbReference type="PANTHER" id="PTHR33695:SF1">
    <property type="entry name" value="LIPOPROTEIN SIGNAL PEPTIDASE"/>
    <property type="match status" value="1"/>
</dbReference>
<evidence type="ECO:0000256" key="7">
    <source>
        <dbReference type="ARBA" id="ARBA00022989"/>
    </source>
</evidence>
<dbReference type="AlphaFoldDB" id="A0A1H7QJ37"/>
<comment type="similarity">
    <text evidence="1 9 10">Belongs to the peptidase A8 family.</text>
</comment>
<evidence type="ECO:0000256" key="2">
    <source>
        <dbReference type="ARBA" id="ARBA00022475"/>
    </source>
</evidence>
<dbReference type="InterPro" id="IPR001872">
    <property type="entry name" value="Peptidase_A8"/>
</dbReference>
<comment type="caution">
    <text evidence="9">Lacks conserved residue(s) required for the propagation of feature annotation.</text>
</comment>
<keyword evidence="6 9" id="KW-0378">Hydrolase</keyword>
<evidence type="ECO:0000313" key="12">
    <source>
        <dbReference type="Proteomes" id="UP000199664"/>
    </source>
</evidence>
<dbReference type="UniPathway" id="UPA00665"/>
<evidence type="ECO:0000256" key="9">
    <source>
        <dbReference type="HAMAP-Rule" id="MF_00161"/>
    </source>
</evidence>
<dbReference type="PANTHER" id="PTHR33695">
    <property type="entry name" value="LIPOPROTEIN SIGNAL PEPTIDASE"/>
    <property type="match status" value="1"/>
</dbReference>
<evidence type="ECO:0000256" key="4">
    <source>
        <dbReference type="ARBA" id="ARBA00022692"/>
    </source>
</evidence>
<keyword evidence="2 9" id="KW-1003">Cell membrane</keyword>
<dbReference type="RefSeq" id="WP_091834460.1">
    <property type="nucleotide sequence ID" value="NZ_FOAN01000004.1"/>
</dbReference>
<organism evidence="11 12">
    <name type="scientific">Bosea lupini</name>
    <dbReference type="NCBI Taxonomy" id="1036779"/>
    <lineage>
        <taxon>Bacteria</taxon>
        <taxon>Pseudomonadati</taxon>
        <taxon>Pseudomonadota</taxon>
        <taxon>Alphaproteobacteria</taxon>
        <taxon>Hyphomicrobiales</taxon>
        <taxon>Boseaceae</taxon>
        <taxon>Bosea</taxon>
    </lineage>
</organism>
<dbReference type="Proteomes" id="UP000199664">
    <property type="component" value="Unassembled WGS sequence"/>
</dbReference>
<dbReference type="STRING" id="1036779.SAMN04515666_1046"/>
<feature type="transmembrane region" description="Helical" evidence="9">
    <location>
        <begin position="39"/>
        <end position="60"/>
    </location>
</feature>
<feature type="active site" evidence="9">
    <location>
        <position position="138"/>
    </location>
</feature>
<evidence type="ECO:0000256" key="3">
    <source>
        <dbReference type="ARBA" id="ARBA00022670"/>
    </source>
</evidence>
<name>A0A1H7QJ37_9HYPH</name>
<dbReference type="GO" id="GO:0005886">
    <property type="term" value="C:plasma membrane"/>
    <property type="evidence" value="ECO:0007669"/>
    <property type="project" value="UniProtKB-SubCell"/>
</dbReference>
<dbReference type="PRINTS" id="PR00781">
    <property type="entry name" value="LIPOSIGPTASE"/>
</dbReference>
<comment type="pathway">
    <text evidence="9">Protein modification; lipoprotein biosynthesis (signal peptide cleavage).</text>
</comment>
<dbReference type="EC" id="3.4.23.36" evidence="9"/>
<keyword evidence="7 9" id="KW-1133">Transmembrane helix</keyword>
<proteinExistence type="inferred from homology"/>
<protein>
    <recommendedName>
        <fullName evidence="9">Lipoprotein signal peptidase</fullName>
        <ecNumber evidence="9">3.4.23.36</ecNumber>
    </recommendedName>
    <alternativeName>
        <fullName evidence="9">Prolipoprotein signal peptidase</fullName>
    </alternativeName>
    <alternativeName>
        <fullName evidence="9">Signal peptidase II</fullName>
        <shortName evidence="9">SPase II</shortName>
    </alternativeName>
</protein>
<comment type="function">
    <text evidence="9">This protein specifically catalyzes the removal of signal peptides from prolipoproteins.</text>
</comment>
<keyword evidence="8 9" id="KW-0472">Membrane</keyword>
<evidence type="ECO:0000256" key="1">
    <source>
        <dbReference type="ARBA" id="ARBA00006139"/>
    </source>
</evidence>
<evidence type="ECO:0000256" key="5">
    <source>
        <dbReference type="ARBA" id="ARBA00022750"/>
    </source>
</evidence>